<sequence length="219" mass="24993">MQVSAMIAMLIDHIGVVFFPDNPTFRVIGRIAFPIYAFALVMGYYHTSNLRNYLIRLAILAAISQLPFQWALEADGINVIAALLVSLLVLLAIDRIKPVILSVPIIIVAALLLELLNFDYGYYGLALVLIYRYAKSHMQLVLHLLINIITIVQKGWVIQMYSLLSTATLVYTPQFFTSLDRLRPPRWVWLSFYPGHLALLYLIREWMDYVCSGNPFPLC</sequence>
<feature type="transmembrane region" description="Helical" evidence="1">
    <location>
        <begin position="76"/>
        <end position="93"/>
    </location>
</feature>
<keyword evidence="3" id="KW-1185">Reference proteome</keyword>
<accession>A0A934J4M0</accession>
<comment type="caution">
    <text evidence="2">The sequence shown here is derived from an EMBL/GenBank/DDBJ whole genome shotgun (WGS) entry which is preliminary data.</text>
</comment>
<keyword evidence="1" id="KW-0812">Transmembrane</keyword>
<name>A0A934J4M0_9BACL</name>
<dbReference type="AlphaFoldDB" id="A0A934J4M0"/>
<organism evidence="2 3">
    <name type="scientific">Paenibacillus roseus</name>
    <dbReference type="NCBI Taxonomy" id="2798579"/>
    <lineage>
        <taxon>Bacteria</taxon>
        <taxon>Bacillati</taxon>
        <taxon>Bacillota</taxon>
        <taxon>Bacilli</taxon>
        <taxon>Bacillales</taxon>
        <taxon>Paenibacillaceae</taxon>
        <taxon>Paenibacillus</taxon>
    </lineage>
</organism>
<keyword evidence="1" id="KW-1133">Transmembrane helix</keyword>
<dbReference type="InterPro" id="IPR008875">
    <property type="entry name" value="TraX"/>
</dbReference>
<dbReference type="RefSeq" id="WP_199019134.1">
    <property type="nucleotide sequence ID" value="NZ_JAELUP010000033.1"/>
</dbReference>
<dbReference type="EMBL" id="JAELUP010000033">
    <property type="protein sequence ID" value="MBJ6361579.1"/>
    <property type="molecule type" value="Genomic_DNA"/>
</dbReference>
<evidence type="ECO:0000256" key="1">
    <source>
        <dbReference type="SAM" id="Phobius"/>
    </source>
</evidence>
<dbReference type="Pfam" id="PF05857">
    <property type="entry name" value="TraX"/>
    <property type="match status" value="1"/>
</dbReference>
<protein>
    <submittedName>
        <fullName evidence="2">Conjugal transfer protein TraX</fullName>
    </submittedName>
</protein>
<feature type="transmembrane region" description="Helical" evidence="1">
    <location>
        <begin position="53"/>
        <end position="70"/>
    </location>
</feature>
<proteinExistence type="predicted"/>
<keyword evidence="1" id="KW-0472">Membrane</keyword>
<reference evidence="2" key="1">
    <citation type="submission" date="2020-12" db="EMBL/GenBank/DDBJ databases">
        <authorList>
            <person name="Huq M.A."/>
        </authorList>
    </citation>
    <scope>NUCLEOTIDE SEQUENCE</scope>
    <source>
        <strain evidence="2">MAHUQ-46</strain>
    </source>
</reference>
<evidence type="ECO:0000313" key="3">
    <source>
        <dbReference type="Proteomes" id="UP000640274"/>
    </source>
</evidence>
<dbReference type="Proteomes" id="UP000640274">
    <property type="component" value="Unassembled WGS sequence"/>
</dbReference>
<feature type="transmembrane region" description="Helical" evidence="1">
    <location>
        <begin position="187"/>
        <end position="203"/>
    </location>
</feature>
<feature type="transmembrane region" description="Helical" evidence="1">
    <location>
        <begin position="27"/>
        <end position="46"/>
    </location>
</feature>
<evidence type="ECO:0000313" key="2">
    <source>
        <dbReference type="EMBL" id="MBJ6361579.1"/>
    </source>
</evidence>
<feature type="transmembrane region" description="Helical" evidence="1">
    <location>
        <begin position="100"/>
        <end position="118"/>
    </location>
</feature>
<gene>
    <name evidence="2" type="ORF">JFN88_09730</name>
</gene>